<evidence type="ECO:0000313" key="4">
    <source>
        <dbReference type="EMBL" id="KZK74803.1"/>
    </source>
</evidence>
<dbReference type="InterPro" id="IPR051785">
    <property type="entry name" value="MMCE/EMCE_epimerase"/>
</dbReference>
<keyword evidence="2" id="KW-0479">Metal-binding</keyword>
<dbReference type="InterPro" id="IPR037523">
    <property type="entry name" value="VOC_core"/>
</dbReference>
<comment type="caution">
    <text evidence="4">The sequence shown here is derived from an EMBL/GenBank/DDBJ whole genome shotgun (WGS) entry which is preliminary data.</text>
</comment>
<dbReference type="GO" id="GO:0046872">
    <property type="term" value="F:metal ion binding"/>
    <property type="evidence" value="ECO:0007669"/>
    <property type="project" value="UniProtKB-KW"/>
</dbReference>
<evidence type="ECO:0000256" key="1">
    <source>
        <dbReference type="ARBA" id="ARBA00009308"/>
    </source>
</evidence>
<organism evidence="4 5">
    <name type="scientific">Pelodictyon luteolum</name>
    <dbReference type="NCBI Taxonomy" id="1100"/>
    <lineage>
        <taxon>Bacteria</taxon>
        <taxon>Pseudomonadati</taxon>
        <taxon>Chlorobiota</taxon>
        <taxon>Chlorobiia</taxon>
        <taxon>Chlorobiales</taxon>
        <taxon>Chlorobiaceae</taxon>
        <taxon>Chlorobium/Pelodictyon group</taxon>
        <taxon>Pelodictyon</taxon>
    </lineage>
</organism>
<protein>
    <submittedName>
        <fullName evidence="4">Methylmalonyl-CoA epimerase</fullName>
    </submittedName>
</protein>
<reference evidence="4 5" key="1">
    <citation type="submission" date="2016-03" db="EMBL/GenBank/DDBJ databases">
        <title>Speciation and ecological success in dimly lit waters: horizontal gene transfer in a green sulfur bacteria bloom unveiled by metagenomic assembly.</title>
        <authorList>
            <person name="Llorens-Mares T."/>
            <person name="Liu Z."/>
            <person name="Allen L.Z."/>
            <person name="Rusch D.B."/>
            <person name="Craig M.T."/>
            <person name="Dupont C.L."/>
            <person name="Bryant D.A."/>
            <person name="Casamayor E.O."/>
        </authorList>
    </citation>
    <scope>NUCLEOTIDE SEQUENCE [LARGE SCALE GENOMIC DNA]</scope>
    <source>
        <strain evidence="4">CIII</strain>
    </source>
</reference>
<dbReference type="RefSeq" id="WP_303681103.1">
    <property type="nucleotide sequence ID" value="NZ_LVWG01000018.1"/>
</dbReference>
<dbReference type="Proteomes" id="UP000076481">
    <property type="component" value="Unassembled WGS sequence"/>
</dbReference>
<evidence type="ECO:0000256" key="2">
    <source>
        <dbReference type="ARBA" id="ARBA00022723"/>
    </source>
</evidence>
<dbReference type="Gene3D" id="3.10.180.10">
    <property type="entry name" value="2,3-Dihydroxybiphenyl 1,2-Dioxygenase, domain 1"/>
    <property type="match status" value="1"/>
</dbReference>
<dbReference type="InterPro" id="IPR029068">
    <property type="entry name" value="Glyas_Bleomycin-R_OHBP_Dase"/>
</dbReference>
<dbReference type="Pfam" id="PF13669">
    <property type="entry name" value="Glyoxalase_4"/>
    <property type="match status" value="1"/>
</dbReference>
<feature type="domain" description="VOC" evidence="3">
    <location>
        <begin position="4"/>
        <end position="133"/>
    </location>
</feature>
<sequence length="137" mass="15101">MISKIDHIAIAVSNLDEAVQTYMNVLGCGADAIRIEEVPSEQVRVAFIQVGETKIELLEPMSDQSPISKFLDKNGEGMHHIAFSTDSVAREQERVTALGMRPLGEVRRGAGGKEILFLHPKDTGRVLMELTGKKKEE</sequence>
<dbReference type="PANTHER" id="PTHR43048:SF3">
    <property type="entry name" value="METHYLMALONYL-COA EPIMERASE, MITOCHONDRIAL"/>
    <property type="match status" value="1"/>
</dbReference>
<comment type="similarity">
    <text evidence="1">Belongs to the methylmalonyl-CoA epimerase family.</text>
</comment>
<dbReference type="AlphaFoldDB" id="A0A165M4H4"/>
<dbReference type="GO" id="GO:0046491">
    <property type="term" value="P:L-methylmalonyl-CoA metabolic process"/>
    <property type="evidence" value="ECO:0007669"/>
    <property type="project" value="TreeGrafter"/>
</dbReference>
<evidence type="ECO:0000259" key="3">
    <source>
        <dbReference type="PROSITE" id="PS51819"/>
    </source>
</evidence>
<dbReference type="GO" id="GO:0004493">
    <property type="term" value="F:methylmalonyl-CoA epimerase activity"/>
    <property type="evidence" value="ECO:0007669"/>
    <property type="project" value="TreeGrafter"/>
</dbReference>
<dbReference type="EMBL" id="LVWG01000018">
    <property type="protein sequence ID" value="KZK74803.1"/>
    <property type="molecule type" value="Genomic_DNA"/>
</dbReference>
<accession>A0A165M4H4</accession>
<dbReference type="PANTHER" id="PTHR43048">
    <property type="entry name" value="METHYLMALONYL-COA EPIMERASE"/>
    <property type="match status" value="1"/>
</dbReference>
<dbReference type="CDD" id="cd07249">
    <property type="entry name" value="MMCE"/>
    <property type="match status" value="1"/>
</dbReference>
<dbReference type="InterPro" id="IPR017515">
    <property type="entry name" value="MeMalonyl-CoA_epimerase"/>
</dbReference>
<name>A0A165M4H4_PELLU</name>
<dbReference type="PROSITE" id="PS51819">
    <property type="entry name" value="VOC"/>
    <property type="match status" value="1"/>
</dbReference>
<dbReference type="SUPFAM" id="SSF54593">
    <property type="entry name" value="Glyoxalase/Bleomycin resistance protein/Dihydroxybiphenyl dioxygenase"/>
    <property type="match status" value="1"/>
</dbReference>
<evidence type="ECO:0000313" key="5">
    <source>
        <dbReference type="Proteomes" id="UP000076481"/>
    </source>
</evidence>
<dbReference type="NCBIfam" id="TIGR03081">
    <property type="entry name" value="metmalonyl_epim"/>
    <property type="match status" value="1"/>
</dbReference>
<proteinExistence type="inferred from homology"/>
<gene>
    <name evidence="4" type="ORF">A3K90_06205</name>
</gene>